<accession>E4YFR1</accession>
<organism evidence="2">
    <name type="scientific">Oikopleura dioica</name>
    <name type="common">Tunicate</name>
    <dbReference type="NCBI Taxonomy" id="34765"/>
    <lineage>
        <taxon>Eukaryota</taxon>
        <taxon>Metazoa</taxon>
        <taxon>Chordata</taxon>
        <taxon>Tunicata</taxon>
        <taxon>Appendicularia</taxon>
        <taxon>Copelata</taxon>
        <taxon>Oikopleuridae</taxon>
        <taxon>Oikopleura</taxon>
    </lineage>
</organism>
<dbReference type="Proteomes" id="UP000011014">
    <property type="component" value="Unassembled WGS sequence"/>
</dbReference>
<proteinExistence type="predicted"/>
<reference evidence="2" key="1">
    <citation type="journal article" date="2010" name="Science">
        <title>Plasticity of animal genome architecture unmasked by rapid evolution of a pelagic tunicate.</title>
        <authorList>
            <person name="Denoeud F."/>
            <person name="Henriet S."/>
            <person name="Mungpakdee S."/>
            <person name="Aury J.M."/>
            <person name="Da Silva C."/>
            <person name="Brinkmann H."/>
            <person name="Mikhaleva J."/>
            <person name="Olsen L.C."/>
            <person name="Jubin C."/>
            <person name="Canestro C."/>
            <person name="Bouquet J.M."/>
            <person name="Danks G."/>
            <person name="Poulain J."/>
            <person name="Campsteijn C."/>
            <person name="Adamski M."/>
            <person name="Cross I."/>
            <person name="Yadetie F."/>
            <person name="Muffato M."/>
            <person name="Louis A."/>
            <person name="Butcher S."/>
            <person name="Tsagkogeorga G."/>
            <person name="Konrad A."/>
            <person name="Singh S."/>
            <person name="Jensen M.F."/>
            <person name="Cong E.H."/>
            <person name="Eikeseth-Otteraa H."/>
            <person name="Noel B."/>
            <person name="Anthouard V."/>
            <person name="Porcel B.M."/>
            <person name="Kachouri-Lafond R."/>
            <person name="Nishino A."/>
            <person name="Ugolini M."/>
            <person name="Chourrout P."/>
            <person name="Nishida H."/>
            <person name="Aasland R."/>
            <person name="Huzurbazar S."/>
            <person name="Westhof E."/>
            <person name="Delsuc F."/>
            <person name="Lehrach H."/>
            <person name="Reinhardt R."/>
            <person name="Weissenbach J."/>
            <person name="Roy S.W."/>
            <person name="Artiguenave F."/>
            <person name="Postlethwait J.H."/>
            <person name="Manak J.R."/>
            <person name="Thompson E.M."/>
            <person name="Jaillon O."/>
            <person name="Du Pasquier L."/>
            <person name="Boudinot P."/>
            <person name="Liberles D.A."/>
            <person name="Volff J.N."/>
            <person name="Philippe H."/>
            <person name="Lenhard B."/>
            <person name="Roest Crollius H."/>
            <person name="Wincker P."/>
            <person name="Chourrout D."/>
        </authorList>
    </citation>
    <scope>NUCLEOTIDE SEQUENCE [LARGE SCALE GENOMIC DNA]</scope>
</reference>
<dbReference type="EMBL" id="FN654498">
    <property type="protein sequence ID" value="CBY34335.1"/>
    <property type="molecule type" value="Genomic_DNA"/>
</dbReference>
<feature type="domain" description="ABCF3 PWI-like helical bundle" evidence="1">
    <location>
        <begin position="2"/>
        <end position="71"/>
    </location>
</feature>
<dbReference type="InterPro" id="IPR058770">
    <property type="entry name" value="PWI_ABCF3"/>
</dbReference>
<protein>
    <recommendedName>
        <fullName evidence="1">ABCF3 PWI-like helical bundle domain-containing protein</fullName>
    </recommendedName>
</protein>
<sequence length="112" mass="12319">MSNLLEHVLELYPKLDHDIADYLGGLLDDVDCFDSADDVSGGIGPFLIDCAQAKQDDVDTLAEKLWGLMDKKSDEPIKLVKAVVFGDNAVDTSEFDSLLVTDIELRGMVQKM</sequence>
<dbReference type="Pfam" id="PF26051">
    <property type="entry name" value="PWI_ABCF3"/>
    <property type="match status" value="1"/>
</dbReference>
<gene>
    <name evidence="2" type="ORF">GSOID_T00024353001</name>
</gene>
<dbReference type="AlphaFoldDB" id="E4YFR1"/>
<name>E4YFR1_OIKDI</name>
<evidence type="ECO:0000259" key="1">
    <source>
        <dbReference type="Pfam" id="PF26051"/>
    </source>
</evidence>
<evidence type="ECO:0000313" key="2">
    <source>
        <dbReference type="EMBL" id="CBY34335.1"/>
    </source>
</evidence>